<dbReference type="Proteomes" id="UP000326994">
    <property type="component" value="Unassembled WGS sequence"/>
</dbReference>
<dbReference type="AlphaFoldDB" id="A0A5J4FUN6"/>
<accession>A0A5J4FUN6</accession>
<keyword evidence="2" id="KW-1185">Reference proteome</keyword>
<reference evidence="1 2" key="1">
    <citation type="submission" date="2019-08" db="EMBL/GenBank/DDBJ databases">
        <title>Ulvibacter marinistellae sp. nov., isolated from a starfish, Patiria pectinifera.</title>
        <authorList>
            <person name="Kawano K."/>
            <person name="Ushijima N."/>
            <person name="Kihara M."/>
            <person name="Itoh H."/>
        </authorList>
    </citation>
    <scope>NUCLEOTIDE SEQUENCE [LARGE SCALE GENOMIC DNA]</scope>
    <source>
        <strain evidence="1 2">KK4</strain>
    </source>
</reference>
<gene>
    <name evidence="1" type="ORF">ULMS_18650</name>
</gene>
<sequence>MKYLIYIAIIIFNGCNAQKKVNMEQEMIIPQVNKEFETIDPNIFDGKGSNFEVVLENEHLIYTSADIGYGKSTFFTNSYFKSLTSYYKNEKNGVRKKGIMFINGSKYGTWYEFNENGLLINEINTDEGYEYSWENIIDYCSKNEIKLSSGYPNRGGIKTEIYQNEDCGLLVWTISYFNTKKSEYLEITLDGKTGKEIKRRELEFIGG</sequence>
<dbReference type="EMBL" id="BKCF01000003">
    <property type="protein sequence ID" value="GEQ86357.1"/>
    <property type="molecule type" value="Genomic_DNA"/>
</dbReference>
<protein>
    <submittedName>
        <fullName evidence="1">Uncharacterized protein</fullName>
    </submittedName>
</protein>
<evidence type="ECO:0000313" key="1">
    <source>
        <dbReference type="EMBL" id="GEQ86357.1"/>
    </source>
</evidence>
<name>A0A5J4FUN6_9FLAO</name>
<organism evidence="1 2">
    <name type="scientific">Patiriisocius marinistellae</name>
    <dbReference type="NCBI Taxonomy" id="2494560"/>
    <lineage>
        <taxon>Bacteria</taxon>
        <taxon>Pseudomonadati</taxon>
        <taxon>Bacteroidota</taxon>
        <taxon>Flavobacteriia</taxon>
        <taxon>Flavobacteriales</taxon>
        <taxon>Flavobacteriaceae</taxon>
        <taxon>Patiriisocius</taxon>
    </lineage>
</organism>
<evidence type="ECO:0000313" key="2">
    <source>
        <dbReference type="Proteomes" id="UP000326994"/>
    </source>
</evidence>
<dbReference type="OrthoDB" id="1274094at2"/>
<proteinExistence type="predicted"/>
<dbReference type="RefSeq" id="WP_151894287.1">
    <property type="nucleotide sequence ID" value="NZ_BKCF01000003.1"/>
</dbReference>
<comment type="caution">
    <text evidence="1">The sequence shown here is derived from an EMBL/GenBank/DDBJ whole genome shotgun (WGS) entry which is preliminary data.</text>
</comment>